<comment type="caution">
    <text evidence="1">The sequence shown here is derived from an EMBL/GenBank/DDBJ whole genome shotgun (WGS) entry which is preliminary data.</text>
</comment>
<dbReference type="OrthoDB" id="5954718at2"/>
<accession>A0A5C8KMR2</accession>
<gene>
    <name evidence="1" type="ORF">FU658_11865</name>
</gene>
<dbReference type="RefSeq" id="WP_147892278.1">
    <property type="nucleotide sequence ID" value="NZ_VRTS01000009.1"/>
</dbReference>
<dbReference type="EMBL" id="VRTS01000009">
    <property type="protein sequence ID" value="TXK60485.1"/>
    <property type="molecule type" value="Genomic_DNA"/>
</dbReference>
<protein>
    <submittedName>
        <fullName evidence="1">Uncharacterized protein</fullName>
    </submittedName>
</protein>
<organism evidence="1 2">
    <name type="scientific">Alkalisalibacterium limincola</name>
    <dbReference type="NCBI Taxonomy" id="2699169"/>
    <lineage>
        <taxon>Bacteria</taxon>
        <taxon>Pseudomonadati</taxon>
        <taxon>Pseudomonadota</taxon>
        <taxon>Gammaproteobacteria</taxon>
        <taxon>Lysobacterales</taxon>
        <taxon>Lysobacteraceae</taxon>
        <taxon>Alkalisalibacterium</taxon>
    </lineage>
</organism>
<evidence type="ECO:0000313" key="2">
    <source>
        <dbReference type="Proteomes" id="UP000321248"/>
    </source>
</evidence>
<keyword evidence="2" id="KW-1185">Reference proteome</keyword>
<sequence>MDYQLVIKFWRKSLDSEAFLATIEDDLKSVLGGGAVVDGYDVSAKEINLFVLTADPRQSFRRAKGVLEELGVVNGVSAAFRLVGGARFTTLWPLRATRKFTLP</sequence>
<proteinExistence type="predicted"/>
<evidence type="ECO:0000313" key="1">
    <source>
        <dbReference type="EMBL" id="TXK60485.1"/>
    </source>
</evidence>
<name>A0A5C8KMR2_9GAMM</name>
<dbReference type="AlphaFoldDB" id="A0A5C8KMR2"/>
<dbReference type="Proteomes" id="UP000321248">
    <property type="component" value="Unassembled WGS sequence"/>
</dbReference>
<reference evidence="1 2" key="1">
    <citation type="submission" date="2019-08" db="EMBL/GenBank/DDBJ databases">
        <authorList>
            <person name="Karlyshev A.V."/>
        </authorList>
    </citation>
    <scope>NUCLEOTIDE SEQUENCE [LARGE SCALE GENOMIC DNA]</scope>
    <source>
        <strain evidence="1 2">Alg18-2.2</strain>
    </source>
</reference>